<dbReference type="EMBL" id="ADGK01000158">
    <property type="protein sequence ID" value="EFE22920.1"/>
    <property type="molecule type" value="Genomic_DNA"/>
</dbReference>
<organism evidence="1 2">
    <name type="scientific">Edwardsiella tarda ATCC 23685</name>
    <dbReference type="NCBI Taxonomy" id="500638"/>
    <lineage>
        <taxon>Bacteria</taxon>
        <taxon>Pseudomonadati</taxon>
        <taxon>Pseudomonadota</taxon>
        <taxon>Gammaproteobacteria</taxon>
        <taxon>Enterobacterales</taxon>
        <taxon>Hafniaceae</taxon>
        <taxon>Edwardsiella</taxon>
    </lineage>
</organism>
<accession>D4F5N9</accession>
<dbReference type="HOGENOM" id="CLU_3018703_0_0_6"/>
<comment type="caution">
    <text evidence="1">The sequence shown here is derived from an EMBL/GenBank/DDBJ whole genome shotgun (WGS) entry which is preliminary data.</text>
</comment>
<dbReference type="AlphaFoldDB" id="D4F5N9"/>
<dbReference type="Proteomes" id="UP000003692">
    <property type="component" value="Unassembled WGS sequence"/>
</dbReference>
<evidence type="ECO:0000313" key="2">
    <source>
        <dbReference type="Proteomes" id="UP000003692"/>
    </source>
</evidence>
<feature type="non-terminal residue" evidence="1">
    <location>
        <position position="56"/>
    </location>
</feature>
<proteinExistence type="predicted"/>
<reference evidence="1 2" key="1">
    <citation type="submission" date="2010-02" db="EMBL/GenBank/DDBJ databases">
        <authorList>
            <person name="Weinstock G."/>
            <person name="Sodergren E."/>
            <person name="Clifton S."/>
            <person name="Fulton L."/>
            <person name="Fulton B."/>
            <person name="Courtney L."/>
            <person name="Fronick C."/>
            <person name="Harrison M."/>
            <person name="Strong C."/>
            <person name="Farmer C."/>
            <person name="Delahaunty K."/>
            <person name="Markovic C."/>
            <person name="Hall O."/>
            <person name="Minx P."/>
            <person name="Tomlinson C."/>
            <person name="Mitreva M."/>
            <person name="Nelson J."/>
            <person name="Hou S."/>
            <person name="Wollam A."/>
            <person name="Pepin K.H."/>
            <person name="Johnson M."/>
            <person name="Bhonagiri V."/>
            <person name="Zhang X."/>
            <person name="Suruliraj S."/>
            <person name="Warren W."/>
            <person name="Chinwalla A."/>
            <person name="Mardis E.R."/>
            <person name="Wilson R.K."/>
        </authorList>
    </citation>
    <scope>NUCLEOTIDE SEQUENCE [LARGE SCALE GENOMIC DNA]</scope>
    <source>
        <strain evidence="1 2">ATCC 23685</strain>
    </source>
</reference>
<protein>
    <submittedName>
        <fullName evidence="1">Uncharacterized protein</fullName>
    </submittedName>
</protein>
<name>D4F5N9_EDWTA</name>
<sequence length="56" mass="5965">MAFNFQDLYGNGVQIPLPVGGRVTHGDQLDALRRAGRQAQAATGALCADNGMHRAR</sequence>
<evidence type="ECO:0000313" key="1">
    <source>
        <dbReference type="EMBL" id="EFE22920.1"/>
    </source>
</evidence>
<gene>
    <name evidence="1" type="ORF">EDWATA_02068</name>
</gene>